<keyword evidence="2" id="KW-1185">Reference proteome</keyword>
<dbReference type="KEGG" id="ncv:NCAV_1246"/>
<dbReference type="Proteomes" id="UP000236248">
    <property type="component" value="Chromosome NCAV"/>
</dbReference>
<dbReference type="GeneID" id="55636298"/>
<organism evidence="1 2">
    <name type="scientific">Candidatus Nitrosocaldus cavascurensis</name>
    <dbReference type="NCBI Taxonomy" id="2058097"/>
    <lineage>
        <taxon>Archaea</taxon>
        <taxon>Nitrososphaerota</taxon>
        <taxon>Nitrososphaeria</taxon>
        <taxon>Candidatus Nitrosocaldales</taxon>
        <taxon>Candidatus Nitrosocaldaceae</taxon>
        <taxon>Candidatus Nitrosocaldus</taxon>
    </lineage>
</organism>
<reference evidence="2" key="1">
    <citation type="submission" date="2018-01" db="EMBL/GenBank/DDBJ databases">
        <authorList>
            <person name="Kerou L M."/>
        </authorList>
    </citation>
    <scope>NUCLEOTIDE SEQUENCE [LARGE SCALE GENOMIC DNA]</scope>
    <source>
        <strain evidence="2">SCU2</strain>
    </source>
</reference>
<dbReference type="AlphaFoldDB" id="A0A2K5ARZ1"/>
<accession>A0A2K5ARZ1</accession>
<sequence length="55" mass="6053">MDIDVNLACIAIIPDSVINIIAYRSLIHPVKGACYTMMLSDKGSKEIWDDGVDID</sequence>
<protein>
    <submittedName>
        <fullName evidence="1">Uncharacterized protein</fullName>
    </submittedName>
</protein>
<evidence type="ECO:0000313" key="2">
    <source>
        <dbReference type="Proteomes" id="UP000236248"/>
    </source>
</evidence>
<evidence type="ECO:0000313" key="1">
    <source>
        <dbReference type="EMBL" id="SPC34413.1"/>
    </source>
</evidence>
<gene>
    <name evidence="1" type="ORF">NCAV_1246</name>
</gene>
<proteinExistence type="predicted"/>
<dbReference type="EMBL" id="LT981265">
    <property type="protein sequence ID" value="SPC34413.1"/>
    <property type="molecule type" value="Genomic_DNA"/>
</dbReference>
<name>A0A2K5ARZ1_9ARCH</name>
<dbReference type="RefSeq" id="WP_158648689.1">
    <property type="nucleotide sequence ID" value="NZ_LT981265.1"/>
</dbReference>